<dbReference type="RefSeq" id="WP_129921950.1">
    <property type="nucleotide sequence ID" value="NZ_SEWE01000033.1"/>
</dbReference>
<dbReference type="AlphaFoldDB" id="A0A4Q5L971"/>
<proteinExistence type="predicted"/>
<evidence type="ECO:0000313" key="2">
    <source>
        <dbReference type="EMBL" id="RYU78242.1"/>
    </source>
</evidence>
<gene>
    <name evidence="2" type="ORF">EWM57_14870</name>
</gene>
<dbReference type="PROSITE" id="PS51257">
    <property type="entry name" value="PROKAR_LIPOPROTEIN"/>
    <property type="match status" value="1"/>
</dbReference>
<keyword evidence="1" id="KW-0732">Signal</keyword>
<feature type="chain" id="PRO_5020222067" evidence="1">
    <location>
        <begin position="24"/>
        <end position="137"/>
    </location>
</feature>
<accession>A0A4Q5L971</accession>
<evidence type="ECO:0000256" key="1">
    <source>
        <dbReference type="SAM" id="SignalP"/>
    </source>
</evidence>
<feature type="signal peptide" evidence="1">
    <location>
        <begin position="1"/>
        <end position="23"/>
    </location>
</feature>
<organism evidence="2 3">
    <name type="scientific">Hymenobacter persicinus</name>
    <dbReference type="NCBI Taxonomy" id="2025506"/>
    <lineage>
        <taxon>Bacteria</taxon>
        <taxon>Pseudomonadati</taxon>
        <taxon>Bacteroidota</taxon>
        <taxon>Cytophagia</taxon>
        <taxon>Cytophagales</taxon>
        <taxon>Hymenobacteraceae</taxon>
        <taxon>Hymenobacter</taxon>
    </lineage>
</organism>
<keyword evidence="3" id="KW-1185">Reference proteome</keyword>
<evidence type="ECO:0000313" key="3">
    <source>
        <dbReference type="Proteomes" id="UP000294155"/>
    </source>
</evidence>
<reference evidence="2 3" key="1">
    <citation type="submission" date="2019-02" db="EMBL/GenBank/DDBJ databases">
        <title>Bacterial novel species isolated from soil.</title>
        <authorList>
            <person name="Jung H.-Y."/>
        </authorList>
    </citation>
    <scope>NUCLEOTIDE SEQUENCE [LARGE SCALE GENOMIC DNA]</scope>
    <source>
        <strain evidence="2 3">1-3-3-3</strain>
    </source>
</reference>
<dbReference type="Proteomes" id="UP000294155">
    <property type="component" value="Unassembled WGS sequence"/>
</dbReference>
<comment type="caution">
    <text evidence="2">The sequence shown here is derived from an EMBL/GenBank/DDBJ whole genome shotgun (WGS) entry which is preliminary data.</text>
</comment>
<sequence>MFRPVLFAILVGLLSACIGTSHVESLDPRIDTFFRNSFAVLHREVNGLGVGGRNRTDYAAIAGDSVFVVAGISRALGFMQTITGISAPLRNPAQYTAAHTTTPEVVRRWEQWYLIHRRELRWDEQTKQPIRGKRTYR</sequence>
<name>A0A4Q5L971_9BACT</name>
<protein>
    <submittedName>
        <fullName evidence="2">Uncharacterized protein</fullName>
    </submittedName>
</protein>
<dbReference type="EMBL" id="SEWE01000033">
    <property type="protein sequence ID" value="RYU78242.1"/>
    <property type="molecule type" value="Genomic_DNA"/>
</dbReference>